<name>A0ABQ5A221_9ASTR</name>
<keyword evidence="3" id="KW-1185">Reference proteome</keyword>
<reference evidence="2" key="2">
    <citation type="submission" date="2022-01" db="EMBL/GenBank/DDBJ databases">
        <authorList>
            <person name="Yamashiro T."/>
            <person name="Shiraishi A."/>
            <person name="Satake H."/>
            <person name="Nakayama K."/>
        </authorList>
    </citation>
    <scope>NUCLEOTIDE SEQUENCE</scope>
</reference>
<dbReference type="EMBL" id="BQNB010011902">
    <property type="protein sequence ID" value="GJS96645.1"/>
    <property type="molecule type" value="Genomic_DNA"/>
</dbReference>
<evidence type="ECO:0000313" key="2">
    <source>
        <dbReference type="EMBL" id="GJS96645.1"/>
    </source>
</evidence>
<dbReference type="Proteomes" id="UP001151760">
    <property type="component" value="Unassembled WGS sequence"/>
</dbReference>
<reference evidence="2" key="1">
    <citation type="journal article" date="2022" name="Int. J. Mol. Sci.">
        <title>Draft Genome of Tanacetum Coccineum: Genomic Comparison of Closely Related Tanacetum-Family Plants.</title>
        <authorList>
            <person name="Yamashiro T."/>
            <person name="Shiraishi A."/>
            <person name="Nakayama K."/>
            <person name="Satake H."/>
        </authorList>
    </citation>
    <scope>NUCLEOTIDE SEQUENCE</scope>
</reference>
<feature type="region of interest" description="Disordered" evidence="1">
    <location>
        <begin position="202"/>
        <end position="226"/>
    </location>
</feature>
<accession>A0ABQ5A221</accession>
<evidence type="ECO:0000313" key="3">
    <source>
        <dbReference type="Proteomes" id="UP001151760"/>
    </source>
</evidence>
<evidence type="ECO:0000256" key="1">
    <source>
        <dbReference type="SAM" id="MobiDB-lite"/>
    </source>
</evidence>
<organism evidence="2 3">
    <name type="scientific">Tanacetum coccineum</name>
    <dbReference type="NCBI Taxonomy" id="301880"/>
    <lineage>
        <taxon>Eukaryota</taxon>
        <taxon>Viridiplantae</taxon>
        <taxon>Streptophyta</taxon>
        <taxon>Embryophyta</taxon>
        <taxon>Tracheophyta</taxon>
        <taxon>Spermatophyta</taxon>
        <taxon>Magnoliopsida</taxon>
        <taxon>eudicotyledons</taxon>
        <taxon>Gunneridae</taxon>
        <taxon>Pentapetalae</taxon>
        <taxon>asterids</taxon>
        <taxon>campanulids</taxon>
        <taxon>Asterales</taxon>
        <taxon>Asteraceae</taxon>
        <taxon>Asteroideae</taxon>
        <taxon>Anthemideae</taxon>
        <taxon>Anthemidinae</taxon>
        <taxon>Tanacetum</taxon>
    </lineage>
</organism>
<protein>
    <submittedName>
        <fullName evidence="2">Uncharacterized protein</fullName>
    </submittedName>
</protein>
<gene>
    <name evidence="2" type="ORF">Tco_0803613</name>
</gene>
<sequence length="226" mass="25183">MYHDLYFGEKALVERENVGFDLTKSDLYPSFVEDLTAKGVGLHMAGSHTGNHHEDDFTPLETIRRFLDVIGSRSLSSSNGMPSSQRGGCSPRILGVEVVVVRERPADHLLQGRDKIGCERKYVRNMLTAIILKEAETSRKISFQWLRKGAGSQKDSQICCGQFISKIARKSRVLTEEIVLMTMKHWLVQTQTVFDEELSIPEQTATGKGTSNPLMAGSLPKTTKPT</sequence>
<comment type="caution">
    <text evidence="2">The sequence shown here is derived from an EMBL/GenBank/DDBJ whole genome shotgun (WGS) entry which is preliminary data.</text>
</comment>
<proteinExistence type="predicted"/>
<feature type="compositionally biased region" description="Polar residues" evidence="1">
    <location>
        <begin position="202"/>
        <end position="213"/>
    </location>
</feature>